<sequence length="102" mass="10490">MDGAKRETSTVPSLPPPLPKSPPPYPDLYGKRLGSLASTYHGCAAVVDAVLILEDQTAAPAPVIYVIATHVLVALYRSVQVALVALVAQIPAGHAAAGRAPV</sequence>
<accession>A0A175YKJ5</accession>
<dbReference type="EMBL" id="LNRQ01000008">
    <property type="protein sequence ID" value="KZM84099.1"/>
    <property type="molecule type" value="Genomic_DNA"/>
</dbReference>
<comment type="caution">
    <text evidence="2">The sequence shown here is derived from an EMBL/GenBank/DDBJ whole genome shotgun (WGS) entry which is preliminary data.</text>
</comment>
<organism evidence="2">
    <name type="scientific">Daucus carota subsp. sativus</name>
    <name type="common">Carrot</name>
    <dbReference type="NCBI Taxonomy" id="79200"/>
    <lineage>
        <taxon>Eukaryota</taxon>
        <taxon>Viridiplantae</taxon>
        <taxon>Streptophyta</taxon>
        <taxon>Embryophyta</taxon>
        <taxon>Tracheophyta</taxon>
        <taxon>Spermatophyta</taxon>
        <taxon>Magnoliopsida</taxon>
        <taxon>eudicotyledons</taxon>
        <taxon>Gunneridae</taxon>
        <taxon>Pentapetalae</taxon>
        <taxon>asterids</taxon>
        <taxon>campanulids</taxon>
        <taxon>Apiales</taxon>
        <taxon>Apiaceae</taxon>
        <taxon>Apioideae</taxon>
        <taxon>Scandiceae</taxon>
        <taxon>Daucinae</taxon>
        <taxon>Daucus</taxon>
        <taxon>Daucus sect. Daucus</taxon>
    </lineage>
</organism>
<protein>
    <submittedName>
        <fullName evidence="2">Uncharacterized protein</fullName>
    </submittedName>
</protein>
<evidence type="ECO:0000256" key="1">
    <source>
        <dbReference type="SAM" id="MobiDB-lite"/>
    </source>
</evidence>
<dbReference type="Gramene" id="KZM84099">
    <property type="protein sequence ID" value="KZM84099"/>
    <property type="gene ID" value="DCAR_028479"/>
</dbReference>
<feature type="region of interest" description="Disordered" evidence="1">
    <location>
        <begin position="1"/>
        <end position="25"/>
    </location>
</feature>
<evidence type="ECO:0000313" key="2">
    <source>
        <dbReference type="EMBL" id="KZM84099.1"/>
    </source>
</evidence>
<feature type="compositionally biased region" description="Pro residues" evidence="1">
    <location>
        <begin position="13"/>
        <end position="25"/>
    </location>
</feature>
<proteinExistence type="predicted"/>
<dbReference type="AlphaFoldDB" id="A0A175YKJ5"/>
<reference evidence="2" key="1">
    <citation type="journal article" date="2016" name="Nat. Genet.">
        <title>A high-quality carrot genome assembly provides new insights into carotenoid accumulation and asterid genome evolution.</title>
        <authorList>
            <person name="Iorizzo M."/>
            <person name="Ellison S."/>
            <person name="Senalik D."/>
            <person name="Zeng P."/>
            <person name="Satapoomin P."/>
            <person name="Huang J."/>
            <person name="Bowman M."/>
            <person name="Iovene M."/>
            <person name="Sanseverino W."/>
            <person name="Cavagnaro P."/>
            <person name="Yildiz M."/>
            <person name="Macko-Podgorni A."/>
            <person name="Moranska E."/>
            <person name="Grzebelus E."/>
            <person name="Grzebelus D."/>
            <person name="Ashrafi H."/>
            <person name="Zheng Z."/>
            <person name="Cheng S."/>
            <person name="Spooner D."/>
            <person name="Van Deynze A."/>
            <person name="Simon P."/>
        </authorList>
    </citation>
    <scope>NUCLEOTIDE SEQUENCE [LARGE SCALE GENOMIC DNA]</scope>
    <source>
        <tissue evidence="2">Leaf</tissue>
    </source>
</reference>
<gene>
    <name evidence="2" type="ORF">DCAR_028479</name>
</gene>
<name>A0A175YKJ5_DAUCS</name>